<comment type="function">
    <text evidence="8">Catalyzes the stereoinversion of LL-2,6-diaminopimelate (L,L-DAP) to meso-diaminopimelate (meso-DAP), a precursor of L-lysine and an essential component of the bacterial peptidoglycan.</text>
</comment>
<feature type="binding site" evidence="8">
    <location>
        <begin position="227"/>
        <end position="228"/>
    </location>
    <ligand>
        <name>substrate</name>
    </ligand>
</feature>
<dbReference type="PROSITE" id="PS01326">
    <property type="entry name" value="DAP_EPIMERASE"/>
    <property type="match status" value="1"/>
</dbReference>
<dbReference type="InterPro" id="IPR001653">
    <property type="entry name" value="DAP_epimerase_DapF"/>
</dbReference>
<feature type="binding site" evidence="8">
    <location>
        <position position="77"/>
    </location>
    <ligand>
        <name>substrate</name>
    </ligand>
</feature>
<comment type="caution">
    <text evidence="10">The sequence shown here is derived from an EMBL/GenBank/DDBJ whole genome shotgun (WGS) entry which is preliminary data.</text>
</comment>
<evidence type="ECO:0000256" key="6">
    <source>
        <dbReference type="ARBA" id="ARBA00023235"/>
    </source>
</evidence>
<comment type="caution">
    <text evidence="8">Lacks conserved residue(s) required for the propagation of feature annotation.</text>
</comment>
<comment type="pathway">
    <text evidence="1 8">Amino-acid biosynthesis; L-lysine biosynthesis via DAP pathway; DL-2,6-diaminopimelate from LL-2,6-diaminopimelate: step 1/1.</text>
</comment>
<dbReference type="EMBL" id="BMQB01000001">
    <property type="protein sequence ID" value="GGJ77487.1"/>
    <property type="molecule type" value="Genomic_DNA"/>
</dbReference>
<feature type="binding site" evidence="8">
    <location>
        <position position="194"/>
    </location>
    <ligand>
        <name>substrate</name>
    </ligand>
</feature>
<dbReference type="SUPFAM" id="SSF54506">
    <property type="entry name" value="Diaminopimelate epimerase-like"/>
    <property type="match status" value="2"/>
</dbReference>
<dbReference type="GO" id="GO:0005829">
    <property type="term" value="C:cytosol"/>
    <property type="evidence" value="ECO:0007669"/>
    <property type="project" value="TreeGrafter"/>
</dbReference>
<reference evidence="10" key="2">
    <citation type="submission" date="2020-09" db="EMBL/GenBank/DDBJ databases">
        <authorList>
            <person name="Sun Q."/>
            <person name="Ohkuma M."/>
        </authorList>
    </citation>
    <scope>NUCLEOTIDE SEQUENCE</scope>
    <source>
        <strain evidence="10">JCM 3090</strain>
    </source>
</reference>
<dbReference type="AlphaFoldDB" id="A0A8J3F7J9"/>
<keyword evidence="5 8" id="KW-0457">Lysine biosynthesis</keyword>
<reference evidence="10" key="1">
    <citation type="journal article" date="2014" name="Int. J. Syst. Evol. Microbiol.">
        <title>Complete genome sequence of Corynebacterium casei LMG S-19264T (=DSM 44701T), isolated from a smear-ripened cheese.</title>
        <authorList>
            <consortium name="US DOE Joint Genome Institute (JGI-PGF)"/>
            <person name="Walter F."/>
            <person name="Albersmeier A."/>
            <person name="Kalinowski J."/>
            <person name="Ruckert C."/>
        </authorList>
    </citation>
    <scope>NUCLEOTIDE SEQUENCE</scope>
    <source>
        <strain evidence="10">JCM 3090</strain>
    </source>
</reference>
<dbReference type="Pfam" id="PF01678">
    <property type="entry name" value="DAP_epimerase"/>
    <property type="match status" value="2"/>
</dbReference>
<evidence type="ECO:0000256" key="8">
    <source>
        <dbReference type="HAMAP-Rule" id="MF_00197"/>
    </source>
</evidence>
<evidence type="ECO:0000256" key="3">
    <source>
        <dbReference type="ARBA" id="ARBA00013080"/>
    </source>
</evidence>
<gene>
    <name evidence="8 10" type="primary">dapF</name>
    <name evidence="10" type="ORF">GCM10010123_04370</name>
</gene>
<proteinExistence type="inferred from homology"/>
<protein>
    <recommendedName>
        <fullName evidence="3 8">Diaminopimelate epimerase</fullName>
        <shortName evidence="8">DAP epimerase</shortName>
        <ecNumber evidence="3 8">5.1.1.7</ecNumber>
    </recommendedName>
    <alternativeName>
        <fullName evidence="8">PLP-independent amino acid racemase</fullName>
    </alternativeName>
</protein>
<dbReference type="PANTHER" id="PTHR31689:SF0">
    <property type="entry name" value="DIAMINOPIMELATE EPIMERASE"/>
    <property type="match status" value="1"/>
</dbReference>
<comment type="catalytic activity">
    <reaction evidence="7 8">
        <text>(2S,6S)-2,6-diaminopimelate = meso-2,6-diaminopimelate</text>
        <dbReference type="Rhea" id="RHEA:15393"/>
        <dbReference type="ChEBI" id="CHEBI:57609"/>
        <dbReference type="ChEBI" id="CHEBI:57791"/>
        <dbReference type="EC" id="5.1.1.7"/>
    </reaction>
</comment>
<feature type="binding site" evidence="8">
    <location>
        <begin position="87"/>
        <end position="88"/>
    </location>
    <ligand>
        <name>substrate</name>
    </ligand>
</feature>
<dbReference type="UniPathway" id="UPA00034">
    <property type="reaction ID" value="UER00025"/>
</dbReference>
<feature type="binding site" evidence="8">
    <location>
        <position position="16"/>
    </location>
    <ligand>
        <name>substrate</name>
    </ligand>
</feature>
<evidence type="ECO:0000256" key="2">
    <source>
        <dbReference type="ARBA" id="ARBA00010219"/>
    </source>
</evidence>
<dbReference type="NCBIfam" id="TIGR00652">
    <property type="entry name" value="DapF"/>
    <property type="match status" value="1"/>
</dbReference>
<feature type="active site" evidence="9">
    <location>
        <position position="86"/>
    </location>
</feature>
<sequence>MTSLRIPFAKGHGTGNDFVILPDADGALPLTAADVAALCDRRFGLGGDGLLRVVRTAKHPDSAGYADRADWFMDYWNADGSYGETCGNGVRTFVRYLIDAGLAPWPAAGPLPIATRAGVVSVRPDGPDVAVDMGRPRHLGPAAATIPGHTLSGTAVDVGNPHLVCPLPAGVDLDELDLAGLPGYDPGLFPRGANVEFLVPAPAVPGADVAVRMRVYERGVGETLSCGSGACAVASVALRAAGPADGTVAVDLPGGRLTITFAGDTCWMSGPAVIVADGHLTLPA</sequence>
<dbReference type="HAMAP" id="MF_00197">
    <property type="entry name" value="DAP_epimerase"/>
    <property type="match status" value="1"/>
</dbReference>
<evidence type="ECO:0000256" key="5">
    <source>
        <dbReference type="ARBA" id="ARBA00023154"/>
    </source>
</evidence>
<keyword evidence="8" id="KW-0963">Cytoplasm</keyword>
<evidence type="ECO:0000256" key="9">
    <source>
        <dbReference type="PROSITE-ProRule" id="PRU10125"/>
    </source>
</evidence>
<comment type="similarity">
    <text evidence="2 8">Belongs to the diaminopimelate epimerase family.</text>
</comment>
<keyword evidence="4 8" id="KW-0028">Amino-acid biosynthesis</keyword>
<keyword evidence="6 8" id="KW-0413">Isomerase</keyword>
<dbReference type="GO" id="GO:0009089">
    <property type="term" value="P:lysine biosynthetic process via diaminopimelate"/>
    <property type="evidence" value="ECO:0007669"/>
    <property type="project" value="UniProtKB-UniRule"/>
</dbReference>
<feature type="active site" description="Proton donor" evidence="8">
    <location>
        <position position="86"/>
    </location>
</feature>
<comment type="subcellular location">
    <subcellularLocation>
        <location evidence="8">Cytoplasm</location>
    </subcellularLocation>
</comment>
<name>A0A8J3F7J9_9ACTN</name>
<dbReference type="PANTHER" id="PTHR31689">
    <property type="entry name" value="DIAMINOPIMELATE EPIMERASE, CHLOROPLASTIC"/>
    <property type="match status" value="1"/>
</dbReference>
<dbReference type="Proteomes" id="UP000649739">
    <property type="component" value="Unassembled WGS sequence"/>
</dbReference>
<dbReference type="Gene3D" id="3.10.310.10">
    <property type="entry name" value="Diaminopimelate Epimerase, Chain A, domain 1"/>
    <property type="match status" value="2"/>
</dbReference>
<keyword evidence="11" id="KW-1185">Reference proteome</keyword>
<feature type="site" description="Could be important to modulate the pK values of the two catalytic cysteine residues" evidence="8">
    <location>
        <position position="217"/>
    </location>
</feature>
<feature type="active site" description="Proton acceptor" evidence="8">
    <location>
        <position position="226"/>
    </location>
</feature>
<evidence type="ECO:0000256" key="4">
    <source>
        <dbReference type="ARBA" id="ARBA00022605"/>
    </source>
</evidence>
<evidence type="ECO:0000256" key="7">
    <source>
        <dbReference type="ARBA" id="ARBA00051712"/>
    </source>
</evidence>
<comment type="subunit">
    <text evidence="8">Homodimer.</text>
</comment>
<evidence type="ECO:0000313" key="10">
    <source>
        <dbReference type="EMBL" id="GGJ77487.1"/>
    </source>
</evidence>
<feature type="binding site" evidence="8">
    <location>
        <begin position="217"/>
        <end position="218"/>
    </location>
    <ligand>
        <name>substrate</name>
    </ligand>
</feature>
<dbReference type="EC" id="5.1.1.7" evidence="3 8"/>
<feature type="site" description="Could be important to modulate the pK values of the two catalytic cysteine residues" evidence="8">
    <location>
        <position position="162"/>
    </location>
</feature>
<dbReference type="InterPro" id="IPR018510">
    <property type="entry name" value="DAP_epimerase_AS"/>
</dbReference>
<evidence type="ECO:0000313" key="11">
    <source>
        <dbReference type="Proteomes" id="UP000649739"/>
    </source>
</evidence>
<organism evidence="10 11">
    <name type="scientific">Pilimelia anulata</name>
    <dbReference type="NCBI Taxonomy" id="53371"/>
    <lineage>
        <taxon>Bacteria</taxon>
        <taxon>Bacillati</taxon>
        <taxon>Actinomycetota</taxon>
        <taxon>Actinomycetes</taxon>
        <taxon>Micromonosporales</taxon>
        <taxon>Micromonosporaceae</taxon>
        <taxon>Pilimelia</taxon>
    </lineage>
</organism>
<dbReference type="GO" id="GO:0008837">
    <property type="term" value="F:diaminopimelate epimerase activity"/>
    <property type="evidence" value="ECO:0007669"/>
    <property type="project" value="UniProtKB-UniRule"/>
</dbReference>
<evidence type="ECO:0000256" key="1">
    <source>
        <dbReference type="ARBA" id="ARBA00005196"/>
    </source>
</evidence>
<accession>A0A8J3F7J9</accession>
<feature type="binding site" evidence="8">
    <location>
        <position position="160"/>
    </location>
    <ligand>
        <name>substrate</name>
    </ligand>
</feature>